<keyword evidence="4" id="KW-1185">Reference proteome</keyword>
<dbReference type="Proteomes" id="UP000675431">
    <property type="component" value="Unassembled WGS sequence"/>
</dbReference>
<dbReference type="RefSeq" id="WP_212371220.1">
    <property type="nucleotide sequence ID" value="NZ_JAGSIE010000038.1"/>
</dbReference>
<name>A0A941CXW2_9BACI</name>
<keyword evidence="1" id="KW-0547">Nucleotide-binding</keyword>
<dbReference type="PROSITE" id="PS50975">
    <property type="entry name" value="ATP_GRASP"/>
    <property type="match status" value="1"/>
</dbReference>
<dbReference type="GO" id="GO:0046872">
    <property type="term" value="F:metal ion binding"/>
    <property type="evidence" value="ECO:0007669"/>
    <property type="project" value="InterPro"/>
</dbReference>
<dbReference type="EMBL" id="JAGSIE010000038">
    <property type="protein sequence ID" value="MBR7554761.1"/>
    <property type="molecule type" value="Genomic_DNA"/>
</dbReference>
<sequence length="549" mass="64013">MNNYTLKIKKENSSLFVVSEETAQKLKIEFLKDTLIKFGLGSAEITIVISKSLPDNEIYISENIINKLNIPTICTYNITVNNNQIIVGPFIGIIMGEKKKQLYNNVRILNNYVKKYKKINGAIFGFTVDGINKYDLQITGLLYNPQKKFWETKKLPFPGSIIKRRLITQEWREYLNYFYPDGIYNYKPLDKWQVYKRLIQFKELSDFLPPTDLVNKFSDITDFLLQHKNIYLKPSNGNRGIGIYNIIQYKDKVTVQSRGKDTNHIWEFDSHEELVNFLEENLKKEQYIIQKTLNLKVDNKSIDFRVGLDKDQTGNWKRNMFVARISGENSIVSNVARSEGTVKYPLEALCDLYNFSPSVAKDFEQKLKDLGAKVGRAIDDTGLHFGKLALDIAIDNESKLWIIEVNNKSPNDTIMRLLGDKDKFYQIRLTNMLYAKKLSGFEIHTNENFLNFNLKEEQDLNLNQKIESKIYISIPGKQKKFKDYINELDKVYDLSIKFIEPIKKRRIVIVKVEGVKETFYKFIEEINKGMYKNNIKGIALKDMKVLSNE</sequence>
<organism evidence="3 4">
    <name type="scientific">Allobacillus saliphilus</name>
    <dbReference type="NCBI Taxonomy" id="2912308"/>
    <lineage>
        <taxon>Bacteria</taxon>
        <taxon>Bacillati</taxon>
        <taxon>Bacillota</taxon>
        <taxon>Bacilli</taxon>
        <taxon>Bacillales</taxon>
        <taxon>Bacillaceae</taxon>
        <taxon>Allobacillus</taxon>
    </lineage>
</organism>
<dbReference type="GO" id="GO:0005524">
    <property type="term" value="F:ATP binding"/>
    <property type="evidence" value="ECO:0007669"/>
    <property type="project" value="UniProtKB-UniRule"/>
</dbReference>
<comment type="caution">
    <text evidence="3">The sequence shown here is derived from an EMBL/GenBank/DDBJ whole genome shotgun (WGS) entry which is preliminary data.</text>
</comment>
<feature type="domain" description="ATP-grasp" evidence="2">
    <location>
        <begin position="198"/>
        <end position="438"/>
    </location>
</feature>
<dbReference type="InterPro" id="IPR011761">
    <property type="entry name" value="ATP-grasp"/>
</dbReference>
<dbReference type="SUPFAM" id="SSF56059">
    <property type="entry name" value="Glutathione synthetase ATP-binding domain-like"/>
    <property type="match status" value="1"/>
</dbReference>
<gene>
    <name evidence="3" type="ORF">KC820_11560</name>
</gene>
<dbReference type="AlphaFoldDB" id="A0A941CXW2"/>
<reference evidence="3 4" key="1">
    <citation type="submission" date="2021-04" db="EMBL/GenBank/DDBJ databases">
        <title>Allobacillus sp. nov. SKP8-2 isolated from shrimp paste.</title>
        <authorList>
            <person name="Tanasupawat S."/>
            <person name="Yiamsombat S."/>
            <person name="Kanchanasin P."/>
            <person name="Kuncharoen N."/>
        </authorList>
    </citation>
    <scope>NUCLEOTIDE SEQUENCE [LARGE SCALE GENOMIC DNA]</scope>
    <source>
        <strain evidence="3 4">SKP8-2</strain>
    </source>
</reference>
<dbReference type="Pfam" id="PF14398">
    <property type="entry name" value="ATPgrasp_YheCD"/>
    <property type="match status" value="1"/>
</dbReference>
<keyword evidence="1" id="KW-0067">ATP-binding</keyword>
<dbReference type="InterPro" id="IPR026838">
    <property type="entry name" value="YheC/D"/>
</dbReference>
<evidence type="ECO:0000313" key="3">
    <source>
        <dbReference type="EMBL" id="MBR7554761.1"/>
    </source>
</evidence>
<evidence type="ECO:0000256" key="1">
    <source>
        <dbReference type="PROSITE-ProRule" id="PRU00409"/>
    </source>
</evidence>
<evidence type="ECO:0000259" key="2">
    <source>
        <dbReference type="PROSITE" id="PS50975"/>
    </source>
</evidence>
<evidence type="ECO:0000313" key="4">
    <source>
        <dbReference type="Proteomes" id="UP000675431"/>
    </source>
</evidence>
<protein>
    <submittedName>
        <fullName evidence="3">YheC/YheD family protein</fullName>
    </submittedName>
</protein>
<accession>A0A941CXW2</accession>
<proteinExistence type="predicted"/>